<accession>A0A2A4T7P4</accession>
<evidence type="ECO:0000256" key="6">
    <source>
        <dbReference type="PROSITE-ProRule" id="PRU00110"/>
    </source>
</evidence>
<dbReference type="GO" id="GO:0005737">
    <property type="term" value="C:cytoplasm"/>
    <property type="evidence" value="ECO:0007669"/>
    <property type="project" value="InterPro"/>
</dbReference>
<dbReference type="Gene3D" id="3.30.565.10">
    <property type="entry name" value="Histidine kinase-like ATPase, C-terminal domain"/>
    <property type="match status" value="1"/>
</dbReference>
<dbReference type="CDD" id="cd17546">
    <property type="entry name" value="REC_hyHK_CKI1_RcsC-like"/>
    <property type="match status" value="1"/>
</dbReference>
<dbReference type="SMART" id="SM00387">
    <property type="entry name" value="HATPase_c"/>
    <property type="match status" value="1"/>
</dbReference>
<dbReference type="InterPro" id="IPR037006">
    <property type="entry name" value="CheA-like_homodim_sf"/>
</dbReference>
<dbReference type="InterPro" id="IPR005467">
    <property type="entry name" value="His_kinase_dom"/>
</dbReference>
<dbReference type="SMART" id="SM00260">
    <property type="entry name" value="CheW"/>
    <property type="match status" value="1"/>
</dbReference>
<dbReference type="InterPro" id="IPR036641">
    <property type="entry name" value="HPT_dom_sf"/>
</dbReference>
<dbReference type="InterPro" id="IPR003594">
    <property type="entry name" value="HATPase_dom"/>
</dbReference>
<protein>
    <recommendedName>
        <fullName evidence="2">histidine kinase</fullName>
        <ecNumber evidence="2">2.7.13.3</ecNumber>
    </recommendedName>
</protein>
<dbReference type="Proteomes" id="UP000218113">
    <property type="component" value="Unassembled WGS sequence"/>
</dbReference>
<dbReference type="CDD" id="cd16916">
    <property type="entry name" value="HATPase_CheA-like"/>
    <property type="match status" value="1"/>
</dbReference>
<dbReference type="SUPFAM" id="SSF55874">
    <property type="entry name" value="ATPase domain of HSP90 chaperone/DNA topoisomerase II/histidine kinase"/>
    <property type="match status" value="1"/>
</dbReference>
<dbReference type="SUPFAM" id="SSF50341">
    <property type="entry name" value="CheW-like"/>
    <property type="match status" value="2"/>
</dbReference>
<organism evidence="13 14">
    <name type="scientific">SAR324 cluster bacterium</name>
    <dbReference type="NCBI Taxonomy" id="2024889"/>
    <lineage>
        <taxon>Bacteria</taxon>
        <taxon>Deltaproteobacteria</taxon>
        <taxon>SAR324 cluster</taxon>
    </lineage>
</organism>
<feature type="region of interest" description="Disordered" evidence="8">
    <location>
        <begin position="134"/>
        <end position="154"/>
    </location>
</feature>
<reference evidence="14" key="1">
    <citation type="submission" date="2017-08" db="EMBL/GenBank/DDBJ databases">
        <title>A dynamic microbial community with high functional redundancy inhabits the cold, oxic subseafloor aquifer.</title>
        <authorList>
            <person name="Tully B.J."/>
            <person name="Wheat C.G."/>
            <person name="Glazer B.T."/>
            <person name="Huber J.A."/>
        </authorList>
    </citation>
    <scope>NUCLEOTIDE SEQUENCE [LARGE SCALE GENOMIC DNA]</scope>
</reference>
<evidence type="ECO:0000259" key="9">
    <source>
        <dbReference type="PROSITE" id="PS50109"/>
    </source>
</evidence>
<dbReference type="PANTHER" id="PTHR43395">
    <property type="entry name" value="SENSOR HISTIDINE KINASE CHEA"/>
    <property type="match status" value="1"/>
</dbReference>
<keyword evidence="5" id="KW-0418">Kinase</keyword>
<dbReference type="CDD" id="cd00088">
    <property type="entry name" value="HPT"/>
    <property type="match status" value="1"/>
</dbReference>
<dbReference type="PROSITE" id="PS50110">
    <property type="entry name" value="RESPONSE_REGULATORY"/>
    <property type="match status" value="1"/>
</dbReference>
<dbReference type="SMART" id="SM01231">
    <property type="entry name" value="H-kinase_dim"/>
    <property type="match status" value="1"/>
</dbReference>
<evidence type="ECO:0000313" key="14">
    <source>
        <dbReference type="Proteomes" id="UP000218113"/>
    </source>
</evidence>
<dbReference type="SMART" id="SM00073">
    <property type="entry name" value="HPT"/>
    <property type="match status" value="1"/>
</dbReference>
<dbReference type="SUPFAM" id="SSF47226">
    <property type="entry name" value="Histidine-containing phosphotransfer domain, HPT domain"/>
    <property type="match status" value="1"/>
</dbReference>
<dbReference type="InterPro" id="IPR008207">
    <property type="entry name" value="Sig_transdc_His_kin_Hpt_dom"/>
</dbReference>
<feature type="domain" description="Response regulatory" evidence="10">
    <location>
        <begin position="929"/>
        <end position="1045"/>
    </location>
</feature>
<dbReference type="Pfam" id="PF02895">
    <property type="entry name" value="H-kinase_dim"/>
    <property type="match status" value="1"/>
</dbReference>
<evidence type="ECO:0000256" key="2">
    <source>
        <dbReference type="ARBA" id="ARBA00012438"/>
    </source>
</evidence>
<dbReference type="Pfam" id="PF00072">
    <property type="entry name" value="Response_reg"/>
    <property type="match status" value="1"/>
</dbReference>
<evidence type="ECO:0000256" key="4">
    <source>
        <dbReference type="ARBA" id="ARBA00022679"/>
    </source>
</evidence>
<evidence type="ECO:0000256" key="5">
    <source>
        <dbReference type="ARBA" id="ARBA00022777"/>
    </source>
</evidence>
<feature type="domain" description="HPt" evidence="12">
    <location>
        <begin position="2"/>
        <end position="108"/>
    </location>
</feature>
<dbReference type="SUPFAM" id="SSF52172">
    <property type="entry name" value="CheY-like"/>
    <property type="match status" value="1"/>
</dbReference>
<comment type="caution">
    <text evidence="13">The sequence shown here is derived from an EMBL/GenBank/DDBJ whole genome shotgun (WGS) entry which is preliminary data.</text>
</comment>
<proteinExistence type="predicted"/>
<dbReference type="PROSITE" id="PS50894">
    <property type="entry name" value="HPT"/>
    <property type="match status" value="1"/>
</dbReference>
<feature type="region of interest" description="Disordered" evidence="8">
    <location>
        <begin position="286"/>
        <end position="336"/>
    </location>
</feature>
<feature type="domain" description="Histidine kinase" evidence="9">
    <location>
        <begin position="377"/>
        <end position="586"/>
    </location>
</feature>
<dbReference type="Pfam" id="PF01584">
    <property type="entry name" value="CheW"/>
    <property type="match status" value="3"/>
</dbReference>
<dbReference type="GO" id="GO:0006935">
    <property type="term" value="P:chemotaxis"/>
    <property type="evidence" value="ECO:0007669"/>
    <property type="project" value="InterPro"/>
</dbReference>
<keyword evidence="3 7" id="KW-0597">Phosphoprotein</keyword>
<evidence type="ECO:0000256" key="7">
    <source>
        <dbReference type="PROSITE-ProRule" id="PRU00169"/>
    </source>
</evidence>
<dbReference type="FunFam" id="3.30.565.10:FF:000016">
    <property type="entry name" value="Chemotaxis protein CheA, putative"/>
    <property type="match status" value="1"/>
</dbReference>
<dbReference type="PANTHER" id="PTHR43395:SF1">
    <property type="entry name" value="CHEMOTAXIS PROTEIN CHEA"/>
    <property type="match status" value="1"/>
</dbReference>
<dbReference type="PROSITE" id="PS50851">
    <property type="entry name" value="CHEW"/>
    <property type="match status" value="1"/>
</dbReference>
<feature type="compositionally biased region" description="Low complexity" evidence="8">
    <location>
        <begin position="134"/>
        <end position="150"/>
    </location>
</feature>
<dbReference type="InterPro" id="IPR036061">
    <property type="entry name" value="CheW-like_dom_sf"/>
</dbReference>
<evidence type="ECO:0000256" key="8">
    <source>
        <dbReference type="SAM" id="MobiDB-lite"/>
    </source>
</evidence>
<evidence type="ECO:0000256" key="3">
    <source>
        <dbReference type="ARBA" id="ARBA00022553"/>
    </source>
</evidence>
<evidence type="ECO:0000256" key="1">
    <source>
        <dbReference type="ARBA" id="ARBA00000085"/>
    </source>
</evidence>
<dbReference type="AlphaFoldDB" id="A0A2A4T7P4"/>
<gene>
    <name evidence="13" type="ORF">COB67_04410</name>
</gene>
<dbReference type="InterPro" id="IPR002545">
    <property type="entry name" value="CheW-lke_dom"/>
</dbReference>
<dbReference type="InterPro" id="IPR051315">
    <property type="entry name" value="Bact_Chemotaxis_CheA"/>
</dbReference>
<sequence length="1047" mass="117367">MNEELDLDLASDFVIESKENLSIAEEDFLTMEQQGSEVDIELVNRTFRCVHSIKGGAGFLGLNNIGSLAHVMETLMDQLRKGQRLPDQKTINLLLEGIDLLNAMFDDVGESNSFDIQQVRQQIIDLSEIGVKGSSAPQASTSGSSPQQASKANEEVMDTKHFVSEAKINLRIVEECLSAFEQDDVAGIAWLGASLDSLNTIAQRNVSAEYSALITLTKNLQTLLSGLLDQSISSNQEIVEVFGTTLELLQVMLSDPGMSQSDSYLNTSKKLCQIIGLDKQAVSEQSSLVPSTPTVHVKRDELQETNSTDVAAERVIHPQRSQEKKKQEKKQTQATASNETIRVKVSLLNHLISLAGEMVLVRNQQLQLGDVPDPSKLRANTQRLDIVTTELQECVMQTRMQPVGILFNKFNRIVRDLGNKLGKEIHLEIAGSEVELDRTILEVLSDPLTHMIRNSCDHGLETPEMRRLNGKPEVGQLNLRAWHEGGQIHIEVRDDGRGIDTEIVKKSVLKKGLKTEEELSTMTEKELLHLIILPGFSTVEKVSDVSGRGVGMDVVRSNIERIGGSLDLDSAKGEGTAVRLRLPLTLAIIPCLVVRMDEHSYAIPRVNVEELVTLYNHDVSEKIELAHGKEIYRLRERLLPLLRLGEILDQPTPFLTQDHARVSTKYKEQQKQKLKEFEERRKLSKWGDEKFRQNITFAVLRAGAIQYGLIIDEVLGTEEIVVKSMHPYLRDLRCYAGSTVMGDGRVAQILDVMGIALHGNIKPERTDTLIDTEQKQAEDATQSILLFHSGVKEQFGISLNMVQRIERIDMSKVEEVGEQKFITIENMSYRLLFLENYLDVSPFDHEQDTFLLIPKVSKNIGIVISKIEDSLEYEIELSKDSVHQPGLLGSTLVKGRMTLFLDVYQLTDLADPNFTQQQQLVSTDGRKKRILLVEDISFFRMLVTGYLESAGYEVVSAENGKEAIQKFQKQEFDLIVSDLEMPVMNGFEFIRAIRNVLNNQKITALALTSLDGSEDKELAYQAGFNAYEVKIDKDQLLSAVNQLFDAM</sequence>
<dbReference type="Gene3D" id="2.30.30.40">
    <property type="entry name" value="SH3 Domains"/>
    <property type="match status" value="1"/>
</dbReference>
<dbReference type="InterPro" id="IPR001789">
    <property type="entry name" value="Sig_transdc_resp-reg_receiver"/>
</dbReference>
<feature type="domain" description="CheW-like" evidence="11">
    <location>
        <begin position="588"/>
        <end position="761"/>
    </location>
</feature>
<dbReference type="SUPFAM" id="SSF47384">
    <property type="entry name" value="Homodimeric domain of signal transducing histidine kinase"/>
    <property type="match status" value="1"/>
</dbReference>
<dbReference type="PROSITE" id="PS50109">
    <property type="entry name" value="HIS_KIN"/>
    <property type="match status" value="1"/>
</dbReference>
<feature type="modified residue" description="4-aspartylphosphate" evidence="7">
    <location>
        <position position="978"/>
    </location>
</feature>
<evidence type="ECO:0000313" key="13">
    <source>
        <dbReference type="EMBL" id="PCI29309.1"/>
    </source>
</evidence>
<dbReference type="Gene3D" id="1.20.120.160">
    <property type="entry name" value="HPT domain"/>
    <property type="match status" value="1"/>
</dbReference>
<dbReference type="Gene3D" id="1.10.287.560">
    <property type="entry name" value="Histidine kinase CheA-like, homodimeric domain"/>
    <property type="match status" value="1"/>
</dbReference>
<dbReference type="InterPro" id="IPR011006">
    <property type="entry name" value="CheY-like_superfamily"/>
</dbReference>
<dbReference type="EMBL" id="NVSR01000016">
    <property type="protein sequence ID" value="PCI29309.1"/>
    <property type="molecule type" value="Genomic_DNA"/>
</dbReference>
<dbReference type="InterPro" id="IPR004358">
    <property type="entry name" value="Sig_transdc_His_kin-like_C"/>
</dbReference>
<feature type="modified residue" description="Phosphohistidine" evidence="6">
    <location>
        <position position="51"/>
    </location>
</feature>
<dbReference type="InterPro" id="IPR036097">
    <property type="entry name" value="HisK_dim/P_sf"/>
</dbReference>
<dbReference type="PRINTS" id="PR00344">
    <property type="entry name" value="BCTRLSENSOR"/>
</dbReference>
<dbReference type="GO" id="GO:0000155">
    <property type="term" value="F:phosphorelay sensor kinase activity"/>
    <property type="evidence" value="ECO:0007669"/>
    <property type="project" value="InterPro"/>
</dbReference>
<evidence type="ECO:0000259" key="11">
    <source>
        <dbReference type="PROSITE" id="PS50851"/>
    </source>
</evidence>
<comment type="catalytic activity">
    <reaction evidence="1">
        <text>ATP + protein L-histidine = ADP + protein N-phospho-L-histidine.</text>
        <dbReference type="EC" id="2.7.13.3"/>
    </reaction>
</comment>
<name>A0A2A4T7P4_9DELT</name>
<dbReference type="Pfam" id="PF02518">
    <property type="entry name" value="HATPase_c"/>
    <property type="match status" value="1"/>
</dbReference>
<dbReference type="Pfam" id="PF01627">
    <property type="entry name" value="Hpt"/>
    <property type="match status" value="1"/>
</dbReference>
<dbReference type="InterPro" id="IPR036890">
    <property type="entry name" value="HATPase_C_sf"/>
</dbReference>
<dbReference type="SMART" id="SM00448">
    <property type="entry name" value="REC"/>
    <property type="match status" value="1"/>
</dbReference>
<dbReference type="InterPro" id="IPR004105">
    <property type="entry name" value="CheA-like_dim"/>
</dbReference>
<dbReference type="EC" id="2.7.13.3" evidence="2"/>
<evidence type="ECO:0000259" key="12">
    <source>
        <dbReference type="PROSITE" id="PS50894"/>
    </source>
</evidence>
<evidence type="ECO:0000259" key="10">
    <source>
        <dbReference type="PROSITE" id="PS50110"/>
    </source>
</evidence>
<feature type="compositionally biased region" description="Basic and acidic residues" evidence="8">
    <location>
        <begin position="311"/>
        <end position="331"/>
    </location>
</feature>
<dbReference type="Gene3D" id="3.40.50.2300">
    <property type="match status" value="1"/>
</dbReference>
<keyword evidence="4" id="KW-0808">Transferase</keyword>